<sequence length="107" mass="12752">IMNKNLLKIIINLPGINCNSDINDESNISESESAEKEMDIQVKYNDNWEQYVERVVYILKDCKFEKLVIVLKWINGQKTVYWADDAYSRYPQKVIEYYESNIIFMND</sequence>
<evidence type="ECO:0000313" key="2">
    <source>
        <dbReference type="Proteomes" id="UP000789920"/>
    </source>
</evidence>
<keyword evidence="2" id="KW-1185">Reference proteome</keyword>
<accession>A0ACA9Q3H5</accession>
<gene>
    <name evidence="1" type="ORF">RPERSI_LOCUS12658</name>
</gene>
<dbReference type="EMBL" id="CAJVQC010027287">
    <property type="protein sequence ID" value="CAG8735974.1"/>
    <property type="molecule type" value="Genomic_DNA"/>
</dbReference>
<dbReference type="Proteomes" id="UP000789920">
    <property type="component" value="Unassembled WGS sequence"/>
</dbReference>
<proteinExistence type="predicted"/>
<reference evidence="1" key="1">
    <citation type="submission" date="2021-06" db="EMBL/GenBank/DDBJ databases">
        <authorList>
            <person name="Kallberg Y."/>
            <person name="Tangrot J."/>
            <person name="Rosling A."/>
        </authorList>
    </citation>
    <scope>NUCLEOTIDE SEQUENCE</scope>
    <source>
        <strain evidence="1">MA461A</strain>
    </source>
</reference>
<comment type="caution">
    <text evidence="1">The sequence shown here is derived from an EMBL/GenBank/DDBJ whole genome shotgun (WGS) entry which is preliminary data.</text>
</comment>
<protein>
    <submittedName>
        <fullName evidence="1">27209_t:CDS:1</fullName>
    </submittedName>
</protein>
<feature type="non-terminal residue" evidence="1">
    <location>
        <position position="1"/>
    </location>
</feature>
<evidence type="ECO:0000313" key="1">
    <source>
        <dbReference type="EMBL" id="CAG8735974.1"/>
    </source>
</evidence>
<name>A0ACA9Q3H5_9GLOM</name>
<organism evidence="1 2">
    <name type="scientific">Racocetra persica</name>
    <dbReference type="NCBI Taxonomy" id="160502"/>
    <lineage>
        <taxon>Eukaryota</taxon>
        <taxon>Fungi</taxon>
        <taxon>Fungi incertae sedis</taxon>
        <taxon>Mucoromycota</taxon>
        <taxon>Glomeromycotina</taxon>
        <taxon>Glomeromycetes</taxon>
        <taxon>Diversisporales</taxon>
        <taxon>Gigasporaceae</taxon>
        <taxon>Racocetra</taxon>
    </lineage>
</organism>